<evidence type="ECO:0000313" key="2">
    <source>
        <dbReference type="Proteomes" id="UP000305524"/>
    </source>
</evidence>
<reference evidence="1 2" key="1">
    <citation type="journal article" date="2019" name="Environ. Microbiol.">
        <title>An active ?-lactamase is a part of an orchestrated cell wall stress resistance network of Bacillus subtilis and related rhizosphere species.</title>
        <authorList>
            <person name="Bucher T."/>
            <person name="Keren-Paz A."/>
            <person name="Hausser J."/>
            <person name="Olender T."/>
            <person name="Cytryn E."/>
            <person name="Kolodkin-Gal I."/>
        </authorList>
    </citation>
    <scope>NUCLEOTIDE SEQUENCE [LARGE SCALE GENOMIC DNA]</scope>
    <source>
        <strain evidence="1 2">I186</strain>
    </source>
</reference>
<name>A0A4V5TQE6_BACMY</name>
<proteinExistence type="predicted"/>
<sequence>PFDTGSPKKAPASLLEELNLMLEEFVKRD</sequence>
<dbReference type="EMBL" id="SZOD01001453">
    <property type="protein sequence ID" value="TKI76373.1"/>
    <property type="molecule type" value="Genomic_DNA"/>
</dbReference>
<dbReference type="AlphaFoldDB" id="A0A4V5TQE6"/>
<accession>A0A4V5TQE6</accession>
<dbReference type="Proteomes" id="UP000305524">
    <property type="component" value="Unassembled WGS sequence"/>
</dbReference>
<organism evidence="1 2">
    <name type="scientific">Bacillus mycoides</name>
    <dbReference type="NCBI Taxonomy" id="1405"/>
    <lineage>
        <taxon>Bacteria</taxon>
        <taxon>Bacillati</taxon>
        <taxon>Bacillota</taxon>
        <taxon>Bacilli</taxon>
        <taxon>Bacillales</taxon>
        <taxon>Bacillaceae</taxon>
        <taxon>Bacillus</taxon>
        <taxon>Bacillus cereus group</taxon>
    </lineage>
</organism>
<protein>
    <submittedName>
        <fullName evidence="1">DJ-1/PfpI family protein</fullName>
    </submittedName>
</protein>
<feature type="non-terminal residue" evidence="1">
    <location>
        <position position="1"/>
    </location>
</feature>
<comment type="caution">
    <text evidence="1">The sequence shown here is derived from an EMBL/GenBank/DDBJ whole genome shotgun (WGS) entry which is preliminary data.</text>
</comment>
<gene>
    <name evidence="1" type="ORF">FC701_35350</name>
</gene>
<evidence type="ECO:0000313" key="1">
    <source>
        <dbReference type="EMBL" id="TKI76373.1"/>
    </source>
</evidence>